<dbReference type="InterPro" id="IPR051466">
    <property type="entry name" value="D-amino_acid_metab_enzyme"/>
</dbReference>
<dbReference type="OrthoDB" id="9788869at2"/>
<comment type="similarity">
    <text evidence="1">Belongs to the DSD1 family.</text>
</comment>
<dbReference type="Pfam" id="PF14031">
    <property type="entry name" value="D-ser_dehydrat"/>
    <property type="match status" value="1"/>
</dbReference>
<protein>
    <submittedName>
        <fullName evidence="4">Amino acid aldolase</fullName>
    </submittedName>
</protein>
<organism evidence="4 5">
    <name type="scientific">Ktedonosporobacter rubrisoli</name>
    <dbReference type="NCBI Taxonomy" id="2509675"/>
    <lineage>
        <taxon>Bacteria</taxon>
        <taxon>Bacillati</taxon>
        <taxon>Chloroflexota</taxon>
        <taxon>Ktedonobacteria</taxon>
        <taxon>Ktedonobacterales</taxon>
        <taxon>Ktedonosporobacteraceae</taxon>
        <taxon>Ktedonosporobacter</taxon>
    </lineage>
</organism>
<dbReference type="Gene3D" id="2.40.37.20">
    <property type="entry name" value="D-serine dehydratase-like domain"/>
    <property type="match status" value="1"/>
</dbReference>
<dbReference type="Pfam" id="PF01168">
    <property type="entry name" value="Ala_racemase_N"/>
    <property type="match status" value="1"/>
</dbReference>
<dbReference type="InterPro" id="IPR029066">
    <property type="entry name" value="PLP-binding_barrel"/>
</dbReference>
<name>A0A4P6JT26_KTERU</name>
<dbReference type="Proteomes" id="UP000290365">
    <property type="component" value="Chromosome"/>
</dbReference>
<dbReference type="KEGG" id="kbs:EPA93_23140"/>
<keyword evidence="5" id="KW-1185">Reference proteome</keyword>
<dbReference type="SUPFAM" id="SSF51419">
    <property type="entry name" value="PLP-binding barrel"/>
    <property type="match status" value="1"/>
</dbReference>
<dbReference type="PANTHER" id="PTHR28004:SF2">
    <property type="entry name" value="D-SERINE DEHYDRATASE"/>
    <property type="match status" value="1"/>
</dbReference>
<dbReference type="InterPro" id="IPR001608">
    <property type="entry name" value="Ala_racemase_N"/>
</dbReference>
<dbReference type="InterPro" id="IPR042208">
    <property type="entry name" value="D-ser_dehydrat-like_sf"/>
</dbReference>
<dbReference type="GO" id="GO:0008721">
    <property type="term" value="F:D-serine ammonia-lyase activity"/>
    <property type="evidence" value="ECO:0007669"/>
    <property type="project" value="TreeGrafter"/>
</dbReference>
<feature type="domain" description="D-serine dehydratase-like" evidence="3">
    <location>
        <begin position="297"/>
        <end position="392"/>
    </location>
</feature>
<dbReference type="SMART" id="SM01119">
    <property type="entry name" value="D-ser_dehydrat"/>
    <property type="match status" value="1"/>
</dbReference>
<dbReference type="PANTHER" id="PTHR28004">
    <property type="entry name" value="ZGC:162816-RELATED"/>
    <property type="match status" value="1"/>
</dbReference>
<dbReference type="Gene3D" id="3.20.20.10">
    <property type="entry name" value="Alanine racemase"/>
    <property type="match status" value="1"/>
</dbReference>
<evidence type="ECO:0000313" key="5">
    <source>
        <dbReference type="Proteomes" id="UP000290365"/>
    </source>
</evidence>
<evidence type="ECO:0000259" key="3">
    <source>
        <dbReference type="SMART" id="SM01119"/>
    </source>
</evidence>
<dbReference type="InterPro" id="IPR026956">
    <property type="entry name" value="D-ser_dehydrat-like_dom"/>
</dbReference>
<dbReference type="GO" id="GO:0036088">
    <property type="term" value="P:D-serine catabolic process"/>
    <property type="evidence" value="ECO:0007669"/>
    <property type="project" value="TreeGrafter"/>
</dbReference>
<dbReference type="EMBL" id="CP035758">
    <property type="protein sequence ID" value="QBD78719.1"/>
    <property type="molecule type" value="Genomic_DNA"/>
</dbReference>
<gene>
    <name evidence="4" type="ORF">EPA93_23140</name>
</gene>
<evidence type="ECO:0000256" key="2">
    <source>
        <dbReference type="ARBA" id="ARBA00023239"/>
    </source>
</evidence>
<proteinExistence type="inferred from homology"/>
<dbReference type="AlphaFoldDB" id="A0A4P6JT26"/>
<evidence type="ECO:0000313" key="4">
    <source>
        <dbReference type="EMBL" id="QBD78719.1"/>
    </source>
</evidence>
<keyword evidence="2" id="KW-0456">Lyase</keyword>
<sequence>MKSLVVWHTRERCACIVMLPPSWLLCAYESRRKQEGSLEMSITGRSIADIDTPALLVNEERLEANIQRYANMAAQNGVRLRPHIKTHKTLEIASRQLRAGAGGITVAKLSEAEVFSAAGIRDIFVAYPVIGREKAERAARLARESHLIVGVESAVGIQQLSEAAASAGATIFVRVEIDSGLKRTGVAPEKAEELCRQAMAAPGLELDGIFTFRGASFAGATSSDPQVLGRQEGELMVALTTRLREAGIPIKEVSIGSTPTSSGAVLVPGVTEVRPGTYVFFDRMTTGAGTSTYAEIALSILATVVSRPAPDLAVIDAGSKTFCGDVIPEKVGLEGYGITTDGKSGLVERMNEEHGIVRLAPGFSPQIGDKLTFFPNHVCTSVNLSDELLVIRDGSVKDAWSVAARGRRQ</sequence>
<reference evidence="4 5" key="1">
    <citation type="submission" date="2019-01" db="EMBL/GenBank/DDBJ databases">
        <title>Ktedonosporobacter rubrisoli SCAWS-G2.</title>
        <authorList>
            <person name="Huang Y."/>
            <person name="Yan B."/>
        </authorList>
    </citation>
    <scope>NUCLEOTIDE SEQUENCE [LARGE SCALE GENOMIC DNA]</scope>
    <source>
        <strain evidence="4 5">SCAWS-G2</strain>
    </source>
</reference>
<accession>A0A4P6JT26</accession>
<evidence type="ECO:0000256" key="1">
    <source>
        <dbReference type="ARBA" id="ARBA00005323"/>
    </source>
</evidence>